<comment type="caution">
    <text evidence="2">The sequence shown here is derived from an EMBL/GenBank/DDBJ whole genome shotgun (WGS) entry which is preliminary data.</text>
</comment>
<name>A0A8S9HLT0_BRACR</name>
<dbReference type="EMBL" id="QGKW02001940">
    <property type="protein sequence ID" value="KAF2557396.1"/>
    <property type="molecule type" value="Genomic_DNA"/>
</dbReference>
<gene>
    <name evidence="2" type="ORF">F2Q68_00015226</name>
    <name evidence="3" type="ORF">F2Q69_00029000</name>
</gene>
<reference evidence="2" key="2">
    <citation type="submission" date="2019-12" db="EMBL/GenBank/DDBJ databases">
        <title>Genome sequencing and annotation of Brassica cretica.</title>
        <authorList>
            <person name="Studholme D.J."/>
            <person name="Sarris P.F."/>
        </authorList>
    </citation>
    <scope>NUCLEOTIDE SEQUENCE</scope>
    <source>
        <strain evidence="2">PFS-001/15</strain>
        <tissue evidence="2">Leaf</tissue>
    </source>
</reference>
<evidence type="ECO:0000313" key="4">
    <source>
        <dbReference type="Proteomes" id="UP000712281"/>
    </source>
</evidence>
<feature type="region of interest" description="Disordered" evidence="1">
    <location>
        <begin position="83"/>
        <end position="108"/>
    </location>
</feature>
<evidence type="ECO:0000313" key="2">
    <source>
        <dbReference type="EMBL" id="KAF2557396.1"/>
    </source>
</evidence>
<evidence type="ECO:0000256" key="1">
    <source>
        <dbReference type="SAM" id="MobiDB-lite"/>
    </source>
</evidence>
<dbReference type="Proteomes" id="UP000712600">
    <property type="component" value="Unassembled WGS sequence"/>
</dbReference>
<dbReference type="Proteomes" id="UP000712281">
    <property type="component" value="Unassembled WGS sequence"/>
</dbReference>
<dbReference type="EMBL" id="QGKX02000088">
    <property type="protein sequence ID" value="KAF3586570.1"/>
    <property type="molecule type" value="Genomic_DNA"/>
</dbReference>
<accession>A0A8S9HLT0</accession>
<proteinExistence type="predicted"/>
<evidence type="ECO:0000313" key="3">
    <source>
        <dbReference type="EMBL" id="KAF3586570.1"/>
    </source>
</evidence>
<organism evidence="2 4">
    <name type="scientific">Brassica cretica</name>
    <name type="common">Mustard</name>
    <dbReference type="NCBI Taxonomy" id="69181"/>
    <lineage>
        <taxon>Eukaryota</taxon>
        <taxon>Viridiplantae</taxon>
        <taxon>Streptophyta</taxon>
        <taxon>Embryophyta</taxon>
        <taxon>Tracheophyta</taxon>
        <taxon>Spermatophyta</taxon>
        <taxon>Magnoliopsida</taxon>
        <taxon>eudicotyledons</taxon>
        <taxon>Gunneridae</taxon>
        <taxon>Pentapetalae</taxon>
        <taxon>rosids</taxon>
        <taxon>malvids</taxon>
        <taxon>Brassicales</taxon>
        <taxon>Brassicaceae</taxon>
        <taxon>Brassiceae</taxon>
        <taxon>Brassica</taxon>
    </lineage>
</organism>
<sequence length="108" mass="12067">MYKSPGTESQLAWGNAEQAAQLHHYPVKVLMEPDSRNSLKITVYPTRGDARQLSGPEEMTYATRPTCVAGDHSETVSERVVVRACDGESDEVSEEYSKEKSEEESEEE</sequence>
<reference evidence="3" key="1">
    <citation type="submission" date="2019-12" db="EMBL/GenBank/DDBJ databases">
        <title>Genome sequencing and annotation of Brassica cretica.</title>
        <authorList>
            <person name="Studholme D.J."/>
            <person name="Sarris P."/>
        </authorList>
    </citation>
    <scope>NUCLEOTIDE SEQUENCE</scope>
    <source>
        <strain evidence="3">PFS-109/04</strain>
        <tissue evidence="3">Leaf</tissue>
    </source>
</reference>
<dbReference type="AlphaFoldDB" id="A0A8S9HLT0"/>
<protein>
    <submittedName>
        <fullName evidence="2">Uncharacterized protein</fullName>
    </submittedName>
</protein>